<dbReference type="InterPro" id="IPR044730">
    <property type="entry name" value="RNase_H-like_dom_plant"/>
</dbReference>
<evidence type="ECO:0000313" key="2">
    <source>
        <dbReference type="EMBL" id="MCI13385.1"/>
    </source>
</evidence>
<keyword evidence="3" id="KW-1185">Reference proteome</keyword>
<dbReference type="AlphaFoldDB" id="A0A392PR45"/>
<dbReference type="InterPro" id="IPR036397">
    <property type="entry name" value="RNaseH_sf"/>
</dbReference>
<dbReference type="GO" id="GO:0003676">
    <property type="term" value="F:nucleic acid binding"/>
    <property type="evidence" value="ECO:0007669"/>
    <property type="project" value="InterPro"/>
</dbReference>
<protein>
    <submittedName>
        <fullName evidence="2">S-like ribonuclease</fullName>
    </submittedName>
</protein>
<feature type="non-terminal residue" evidence="2">
    <location>
        <position position="111"/>
    </location>
</feature>
<dbReference type="CDD" id="cd06222">
    <property type="entry name" value="RNase_H_like"/>
    <property type="match status" value="1"/>
</dbReference>
<dbReference type="InterPro" id="IPR012337">
    <property type="entry name" value="RNaseH-like_sf"/>
</dbReference>
<dbReference type="Proteomes" id="UP000265520">
    <property type="component" value="Unassembled WGS sequence"/>
</dbReference>
<organism evidence="2 3">
    <name type="scientific">Trifolium medium</name>
    <dbReference type="NCBI Taxonomy" id="97028"/>
    <lineage>
        <taxon>Eukaryota</taxon>
        <taxon>Viridiplantae</taxon>
        <taxon>Streptophyta</taxon>
        <taxon>Embryophyta</taxon>
        <taxon>Tracheophyta</taxon>
        <taxon>Spermatophyta</taxon>
        <taxon>Magnoliopsida</taxon>
        <taxon>eudicotyledons</taxon>
        <taxon>Gunneridae</taxon>
        <taxon>Pentapetalae</taxon>
        <taxon>rosids</taxon>
        <taxon>fabids</taxon>
        <taxon>Fabales</taxon>
        <taxon>Fabaceae</taxon>
        <taxon>Papilionoideae</taxon>
        <taxon>50 kb inversion clade</taxon>
        <taxon>NPAAA clade</taxon>
        <taxon>Hologalegina</taxon>
        <taxon>IRL clade</taxon>
        <taxon>Trifolieae</taxon>
        <taxon>Trifolium</taxon>
    </lineage>
</organism>
<sequence>MVEDFTLCFTASYVDPLIDRFIKWNNNNYRCIILNVDGSCIGSPIRAGFRGLTRNNSGYYLSGYYGIIHGSSDIKLAELYAIYQGLILAKDMTIGELVCYSDSLHCINLIK</sequence>
<dbReference type="EMBL" id="LXQA010088055">
    <property type="protein sequence ID" value="MCI13385.1"/>
    <property type="molecule type" value="Genomic_DNA"/>
</dbReference>
<proteinExistence type="predicted"/>
<dbReference type="InterPro" id="IPR002156">
    <property type="entry name" value="RNaseH_domain"/>
</dbReference>
<name>A0A392PR45_9FABA</name>
<evidence type="ECO:0000313" key="3">
    <source>
        <dbReference type="Proteomes" id="UP000265520"/>
    </source>
</evidence>
<accession>A0A392PR45</accession>
<dbReference type="SUPFAM" id="SSF53098">
    <property type="entry name" value="Ribonuclease H-like"/>
    <property type="match status" value="1"/>
</dbReference>
<dbReference type="Pfam" id="PF13456">
    <property type="entry name" value="RVT_3"/>
    <property type="match status" value="1"/>
</dbReference>
<comment type="caution">
    <text evidence="2">The sequence shown here is derived from an EMBL/GenBank/DDBJ whole genome shotgun (WGS) entry which is preliminary data.</text>
</comment>
<dbReference type="InterPro" id="IPR053151">
    <property type="entry name" value="RNase_H-like"/>
</dbReference>
<feature type="domain" description="RNase H type-1" evidence="1">
    <location>
        <begin position="35"/>
        <end position="111"/>
    </location>
</feature>
<reference evidence="2 3" key="1">
    <citation type="journal article" date="2018" name="Front. Plant Sci.">
        <title>Red Clover (Trifolium pratense) and Zigzag Clover (T. medium) - A Picture of Genomic Similarities and Differences.</title>
        <authorList>
            <person name="Dluhosova J."/>
            <person name="Istvanek J."/>
            <person name="Nedelnik J."/>
            <person name="Repkova J."/>
        </authorList>
    </citation>
    <scope>NUCLEOTIDE SEQUENCE [LARGE SCALE GENOMIC DNA]</scope>
    <source>
        <strain evidence="3">cv. 10/8</strain>
        <tissue evidence="2">Leaf</tissue>
    </source>
</reference>
<dbReference type="PANTHER" id="PTHR47723:SF19">
    <property type="entry name" value="POLYNUCLEOTIDYL TRANSFERASE, RIBONUCLEASE H-LIKE SUPERFAMILY PROTEIN"/>
    <property type="match status" value="1"/>
</dbReference>
<evidence type="ECO:0000259" key="1">
    <source>
        <dbReference type="Pfam" id="PF13456"/>
    </source>
</evidence>
<dbReference type="Gene3D" id="3.30.420.10">
    <property type="entry name" value="Ribonuclease H-like superfamily/Ribonuclease H"/>
    <property type="match status" value="1"/>
</dbReference>
<dbReference type="GO" id="GO:0004523">
    <property type="term" value="F:RNA-DNA hybrid ribonuclease activity"/>
    <property type="evidence" value="ECO:0007669"/>
    <property type="project" value="InterPro"/>
</dbReference>
<dbReference type="PANTHER" id="PTHR47723">
    <property type="entry name" value="OS05G0353850 PROTEIN"/>
    <property type="match status" value="1"/>
</dbReference>